<dbReference type="PANTHER" id="PTHR30270:SF0">
    <property type="entry name" value="THIAMINE-MONOPHOSPHATE KINASE"/>
    <property type="match status" value="1"/>
</dbReference>
<keyword evidence="2 5" id="KW-0418">Kinase</keyword>
<evidence type="ECO:0000256" key="1">
    <source>
        <dbReference type="ARBA" id="ARBA00022977"/>
    </source>
</evidence>
<dbReference type="InterPro" id="IPR006283">
    <property type="entry name" value="ThiL-like"/>
</dbReference>
<dbReference type="CDD" id="cd02194">
    <property type="entry name" value="ThiL"/>
    <property type="match status" value="1"/>
</dbReference>
<feature type="binding site" evidence="2">
    <location>
        <position position="57"/>
    </location>
    <ligand>
        <name>substrate</name>
    </ligand>
</feature>
<feature type="binding site" evidence="2">
    <location>
        <position position="50"/>
    </location>
    <ligand>
        <name>Mg(2+)</name>
        <dbReference type="ChEBI" id="CHEBI:18420"/>
        <label>1</label>
    </ligand>
</feature>
<reference evidence="5" key="1">
    <citation type="submission" date="2022-11" db="EMBL/GenBank/DDBJ databases">
        <title>Robbsia betulipollinis sp. nov., isolated from pollen of birch (Betula pendula).</title>
        <authorList>
            <person name="Shi H."/>
            <person name="Ambika Manirajan B."/>
            <person name="Ratering S."/>
            <person name="Geissler-Plaum R."/>
            <person name="Schnell S."/>
        </authorList>
    </citation>
    <scope>NUCLEOTIDE SEQUENCE</scope>
    <source>
        <strain evidence="5">Bb-Pol-6</strain>
    </source>
</reference>
<feature type="binding site" evidence="2">
    <location>
        <position position="78"/>
    </location>
    <ligand>
        <name>Mg(2+)</name>
        <dbReference type="ChEBI" id="CHEBI:18420"/>
        <label>2</label>
    </ligand>
</feature>
<proteinExistence type="inferred from homology"/>
<feature type="binding site" evidence="2">
    <location>
        <position position="380"/>
    </location>
    <ligand>
        <name>substrate</name>
    </ligand>
</feature>
<dbReference type="RefSeq" id="WP_267848765.1">
    <property type="nucleotide sequence ID" value="NZ_JAPMXC010000006.1"/>
</dbReference>
<dbReference type="EC" id="2.7.4.16" evidence="2"/>
<protein>
    <recommendedName>
        <fullName evidence="2">Thiamine-monophosphate kinase</fullName>
        <shortName evidence="2">TMP kinase</shortName>
        <shortName evidence="2">Thiamine-phosphate kinase</shortName>
        <ecNumber evidence="2">2.7.4.16</ecNumber>
    </recommendedName>
</protein>
<dbReference type="Proteomes" id="UP001082899">
    <property type="component" value="Unassembled WGS sequence"/>
</dbReference>
<feature type="binding site" evidence="2">
    <location>
        <position position="256"/>
    </location>
    <ligand>
        <name>ATP</name>
        <dbReference type="ChEBI" id="CHEBI:30616"/>
    </ligand>
</feature>
<sequence>MLSEFDLIDRFFLQRARHATALGRGAHLGIGDDCALLPGRPGADYAVSTDMLVAGRHFLADVDPYRLGHKCLAVNLSDLAAMGATPTAFTLALALPRADPAWLEAFSAGLFALAERFGCELVGGDTTAGPLTISITIFGDVPTGMALRRDAARVGDDIWVSGTLGDARLALGLMRGDWGSAALRPDIWPDACAGIPTDAPAAGDVPGQIDARAQHLPGADATTTLAAVRDAMEIPEPRVALGAALRGIAHAAIDLSDGLAGDLGHILKRSGVGAVVDVDAVPRSAHLARRSTAIQRACTLAGGDDYELCITAPAGARARMLEAAARCGVRLSRIGTIVDADVNAAAPPATAATRHAPARSARLTWTDRDGAPLTLSLTGFDHFHAD</sequence>
<dbReference type="InterPro" id="IPR036676">
    <property type="entry name" value="PurM-like_C_sf"/>
</dbReference>
<comment type="miscellaneous">
    <text evidence="2">Reaction mechanism of ThiL seems to utilize a direct, inline transfer of the gamma-phosphate of ATP to TMP rather than a phosphorylated enzyme intermediate.</text>
</comment>
<dbReference type="GO" id="GO:0009030">
    <property type="term" value="F:thiamine-phosphate kinase activity"/>
    <property type="evidence" value="ECO:0007669"/>
    <property type="project" value="UniProtKB-EC"/>
</dbReference>
<feature type="binding site" evidence="2">
    <location>
        <position position="254"/>
    </location>
    <ligand>
        <name>Mg(2+)</name>
        <dbReference type="ChEBI" id="CHEBI:18420"/>
        <label>3</label>
    </ligand>
</feature>
<name>A0ABT3ZQQ2_9BURK</name>
<dbReference type="SUPFAM" id="SSF55326">
    <property type="entry name" value="PurM N-terminal domain-like"/>
    <property type="match status" value="1"/>
</dbReference>
<dbReference type="SUPFAM" id="SSF56042">
    <property type="entry name" value="PurM C-terminal domain-like"/>
    <property type="match status" value="1"/>
</dbReference>
<comment type="function">
    <text evidence="2">Catalyzes the ATP-dependent phosphorylation of thiamine-monophosphate (TMP) to form thiamine-pyrophosphate (TPP), the active form of vitamin B1.</text>
</comment>
<dbReference type="Pfam" id="PF00586">
    <property type="entry name" value="AIRS"/>
    <property type="match status" value="1"/>
</dbReference>
<dbReference type="Pfam" id="PF02769">
    <property type="entry name" value="AIRS_C"/>
    <property type="match status" value="1"/>
</dbReference>
<comment type="pathway">
    <text evidence="2">Cofactor biosynthesis; thiamine diphosphate biosynthesis; thiamine diphosphate from thiamine phosphate: step 1/1.</text>
</comment>
<feature type="binding site" evidence="2">
    <location>
        <position position="33"/>
    </location>
    <ligand>
        <name>Mg(2+)</name>
        <dbReference type="ChEBI" id="CHEBI:18420"/>
        <label>4</label>
    </ligand>
</feature>
<dbReference type="HAMAP" id="MF_02128">
    <property type="entry name" value="TMP_kinase"/>
    <property type="match status" value="1"/>
</dbReference>
<feature type="binding site" evidence="2">
    <location>
        <position position="78"/>
    </location>
    <ligand>
        <name>Mg(2+)</name>
        <dbReference type="ChEBI" id="CHEBI:18420"/>
        <label>4</label>
    </ligand>
</feature>
<dbReference type="Gene3D" id="3.90.650.10">
    <property type="entry name" value="PurM-like C-terminal domain"/>
    <property type="match status" value="1"/>
</dbReference>
<comment type="caution">
    <text evidence="2">Lacks conserved residue(s) required for the propagation of feature annotation.</text>
</comment>
<feature type="binding site" evidence="2">
    <location>
        <begin position="124"/>
        <end position="125"/>
    </location>
    <ligand>
        <name>ATP</name>
        <dbReference type="ChEBI" id="CHEBI:30616"/>
    </ligand>
</feature>
<evidence type="ECO:0000313" key="6">
    <source>
        <dbReference type="Proteomes" id="UP001082899"/>
    </source>
</evidence>
<feature type="binding site" evidence="2">
    <location>
        <position position="149"/>
    </location>
    <ligand>
        <name>ATP</name>
        <dbReference type="ChEBI" id="CHEBI:30616"/>
    </ligand>
</feature>
<comment type="caution">
    <text evidence="5">The sequence shown here is derived from an EMBL/GenBank/DDBJ whole genome shotgun (WGS) entry which is preliminary data.</text>
</comment>
<keyword evidence="2" id="KW-0460">Magnesium</keyword>
<feature type="binding site" evidence="2">
    <location>
        <position position="304"/>
    </location>
    <ligand>
        <name>substrate</name>
    </ligand>
</feature>
<keyword evidence="2" id="KW-0547">Nucleotide-binding</keyword>
<gene>
    <name evidence="2 5" type="primary">thiL</name>
    <name evidence="5" type="ORF">OVY01_17070</name>
</gene>
<evidence type="ECO:0000256" key="2">
    <source>
        <dbReference type="HAMAP-Rule" id="MF_02128"/>
    </source>
</evidence>
<feature type="binding site" evidence="2">
    <location>
        <position position="49"/>
    </location>
    <ligand>
        <name>Mg(2+)</name>
        <dbReference type="ChEBI" id="CHEBI:18420"/>
        <label>1</label>
    </ligand>
</feature>
<keyword evidence="2" id="KW-0067">ATP-binding</keyword>
<accession>A0ABT3ZQQ2</accession>
<dbReference type="Gene3D" id="3.30.1330.10">
    <property type="entry name" value="PurM-like, N-terminal domain"/>
    <property type="match status" value="1"/>
</dbReference>
<keyword evidence="2" id="KW-0479">Metal-binding</keyword>
<comment type="similarity">
    <text evidence="2">Belongs to the thiamine-monophosphate kinase family.</text>
</comment>
<evidence type="ECO:0000313" key="5">
    <source>
        <dbReference type="EMBL" id="MCY0388888.1"/>
    </source>
</evidence>
<comment type="catalytic activity">
    <reaction evidence="2">
        <text>thiamine phosphate + ATP = thiamine diphosphate + ADP</text>
        <dbReference type="Rhea" id="RHEA:15913"/>
        <dbReference type="ChEBI" id="CHEBI:30616"/>
        <dbReference type="ChEBI" id="CHEBI:37575"/>
        <dbReference type="ChEBI" id="CHEBI:58937"/>
        <dbReference type="ChEBI" id="CHEBI:456216"/>
        <dbReference type="EC" id="2.7.4.16"/>
    </reaction>
</comment>
<dbReference type="InterPro" id="IPR010918">
    <property type="entry name" value="PurM-like_C_dom"/>
</dbReference>
<organism evidence="5 6">
    <name type="scientific">Robbsia betulipollinis</name>
    <dbReference type="NCBI Taxonomy" id="2981849"/>
    <lineage>
        <taxon>Bacteria</taxon>
        <taxon>Pseudomonadati</taxon>
        <taxon>Pseudomonadota</taxon>
        <taxon>Betaproteobacteria</taxon>
        <taxon>Burkholderiales</taxon>
        <taxon>Burkholderiaceae</taxon>
        <taxon>Robbsia</taxon>
    </lineage>
</organism>
<keyword evidence="2 5" id="KW-0808">Transferase</keyword>
<dbReference type="InterPro" id="IPR016188">
    <property type="entry name" value="PurM-like_N"/>
</dbReference>
<feature type="binding site" evidence="2">
    <location>
        <position position="33"/>
    </location>
    <ligand>
        <name>Mg(2+)</name>
        <dbReference type="ChEBI" id="CHEBI:18420"/>
        <label>3</label>
    </ligand>
</feature>
<feature type="domain" description="PurM-like N-terminal" evidence="3">
    <location>
        <begin position="31"/>
        <end position="140"/>
    </location>
</feature>
<feature type="domain" description="PurM-like C-terminal" evidence="4">
    <location>
        <begin position="239"/>
        <end position="341"/>
    </location>
</feature>
<keyword evidence="6" id="KW-1185">Reference proteome</keyword>
<feature type="binding site" evidence="2">
    <location>
        <position position="257"/>
    </location>
    <ligand>
        <name>Mg(2+)</name>
        <dbReference type="ChEBI" id="CHEBI:18420"/>
        <label>5</label>
    </ligand>
</feature>
<dbReference type="PANTHER" id="PTHR30270">
    <property type="entry name" value="THIAMINE-MONOPHOSPHATE KINASE"/>
    <property type="match status" value="1"/>
</dbReference>
<feature type="binding site" evidence="2">
    <location>
        <position position="125"/>
    </location>
    <ligand>
        <name>Mg(2+)</name>
        <dbReference type="ChEBI" id="CHEBI:18420"/>
        <label>1</label>
    </ligand>
</feature>
<dbReference type="NCBIfam" id="TIGR01379">
    <property type="entry name" value="thiL"/>
    <property type="match status" value="1"/>
</dbReference>
<dbReference type="InterPro" id="IPR036921">
    <property type="entry name" value="PurM-like_N_sf"/>
</dbReference>
<feature type="binding site" evidence="2">
    <location>
        <position position="78"/>
    </location>
    <ligand>
        <name>Mg(2+)</name>
        <dbReference type="ChEBI" id="CHEBI:18420"/>
        <label>3</label>
    </ligand>
</feature>
<keyword evidence="1 2" id="KW-0784">Thiamine biosynthesis</keyword>
<dbReference type="EMBL" id="JAPMXC010000006">
    <property type="protein sequence ID" value="MCY0388888.1"/>
    <property type="molecule type" value="Genomic_DNA"/>
</dbReference>
<evidence type="ECO:0000259" key="4">
    <source>
        <dbReference type="Pfam" id="PF02769"/>
    </source>
</evidence>
<feature type="binding site" evidence="2">
    <location>
        <position position="48"/>
    </location>
    <ligand>
        <name>Mg(2+)</name>
        <dbReference type="ChEBI" id="CHEBI:18420"/>
        <label>4</label>
    </ligand>
</feature>
<feature type="binding site" evidence="2">
    <location>
        <position position="50"/>
    </location>
    <ligand>
        <name>Mg(2+)</name>
        <dbReference type="ChEBI" id="CHEBI:18420"/>
        <label>2</label>
    </ligand>
</feature>
<evidence type="ECO:0000259" key="3">
    <source>
        <dbReference type="Pfam" id="PF00586"/>
    </source>
</evidence>